<dbReference type="SUPFAM" id="SSF53383">
    <property type="entry name" value="PLP-dependent transferases"/>
    <property type="match status" value="1"/>
</dbReference>
<feature type="modified residue" description="N6-(pyridoxal phosphate)lysine" evidence="4">
    <location>
        <position position="274"/>
    </location>
</feature>
<comment type="pathway">
    <text evidence="4 5">Cofactor biosynthesis; NAD(+) biosynthesis; quinolinate from L-kynurenine: step 2/3.</text>
</comment>
<feature type="binding site" evidence="4">
    <location>
        <position position="314"/>
    </location>
    <ligand>
        <name>pyridoxal 5'-phosphate</name>
        <dbReference type="ChEBI" id="CHEBI:597326"/>
    </ligand>
</feature>
<dbReference type="Proteomes" id="UP000013776">
    <property type="component" value="Unassembled WGS sequence"/>
</dbReference>
<dbReference type="GO" id="GO:0097053">
    <property type="term" value="P:L-kynurenine catabolic process"/>
    <property type="evidence" value="ECO:0007669"/>
    <property type="project" value="UniProtKB-UniRule"/>
</dbReference>
<dbReference type="Gene3D" id="3.90.1150.10">
    <property type="entry name" value="Aspartate Aminotransferase, domain 1"/>
    <property type="match status" value="1"/>
</dbReference>
<feature type="binding site" evidence="4">
    <location>
        <position position="273"/>
    </location>
    <ligand>
        <name>pyridoxal 5'-phosphate</name>
        <dbReference type="ChEBI" id="CHEBI:597326"/>
    </ligand>
</feature>
<dbReference type="PIRSF" id="PIRSF038800">
    <property type="entry name" value="KYNU"/>
    <property type="match status" value="1"/>
</dbReference>
<dbReference type="InterPro" id="IPR015424">
    <property type="entry name" value="PyrdxlP-dep_Trfase"/>
</dbReference>
<evidence type="ECO:0000256" key="3">
    <source>
        <dbReference type="ARBA" id="ARBA00022898"/>
    </source>
</evidence>
<feature type="binding site" evidence="4">
    <location>
        <position position="219"/>
    </location>
    <ligand>
        <name>pyridoxal 5'-phosphate</name>
        <dbReference type="ChEBI" id="CHEBI:597326"/>
    </ligand>
</feature>
<evidence type="ECO:0000256" key="4">
    <source>
        <dbReference type="HAMAP-Rule" id="MF_03017"/>
    </source>
</evidence>
<dbReference type="Pfam" id="PF22580">
    <property type="entry name" value="KYNU_C"/>
    <property type="match status" value="1"/>
</dbReference>
<dbReference type="GO" id="GO:0043420">
    <property type="term" value="P:anthranilate metabolic process"/>
    <property type="evidence" value="ECO:0007669"/>
    <property type="project" value="UniProtKB-UniRule"/>
</dbReference>
<keyword evidence="8" id="KW-1185">Reference proteome</keyword>
<dbReference type="FunFam" id="3.40.640.10:FF:000031">
    <property type="entry name" value="Kynureninase"/>
    <property type="match status" value="1"/>
</dbReference>
<dbReference type="GO" id="GO:0019441">
    <property type="term" value="P:L-tryptophan catabolic process to kynurenine"/>
    <property type="evidence" value="ECO:0007669"/>
    <property type="project" value="TreeGrafter"/>
</dbReference>
<dbReference type="EMBL" id="CAHR02000082">
    <property type="protein sequence ID" value="CCG82374.1"/>
    <property type="molecule type" value="Genomic_DNA"/>
</dbReference>
<dbReference type="OrthoDB" id="5978656at2759"/>
<feature type="binding site" evidence="4">
    <location>
        <position position="136"/>
    </location>
    <ligand>
        <name>pyridoxal 5'-phosphate</name>
        <dbReference type="ChEBI" id="CHEBI:597326"/>
    </ligand>
</feature>
<keyword evidence="2 4" id="KW-0378">Hydrolase</keyword>
<evidence type="ECO:0000256" key="5">
    <source>
        <dbReference type="PIRNR" id="PIRNR038800"/>
    </source>
</evidence>
<comment type="catalytic activity">
    <reaction evidence="5">
        <text>3-hydroxy-L-kynurenine + H2O = 3-hydroxyanthranilate + L-alanine + H(+)</text>
        <dbReference type="Rhea" id="RHEA:25143"/>
        <dbReference type="ChEBI" id="CHEBI:15377"/>
        <dbReference type="ChEBI" id="CHEBI:15378"/>
        <dbReference type="ChEBI" id="CHEBI:36559"/>
        <dbReference type="ChEBI" id="CHEBI:57972"/>
        <dbReference type="ChEBI" id="CHEBI:58125"/>
        <dbReference type="EC" id="3.7.1.3"/>
    </reaction>
</comment>
<dbReference type="GO" id="GO:0005737">
    <property type="term" value="C:cytoplasm"/>
    <property type="evidence" value="ECO:0007669"/>
    <property type="project" value="UniProtKB-SubCell"/>
</dbReference>
<dbReference type="InterPro" id="IPR015421">
    <property type="entry name" value="PyrdxlP-dep_Trfase_major"/>
</dbReference>
<name>R4XG63_TAPDE</name>
<evidence type="ECO:0000313" key="8">
    <source>
        <dbReference type="Proteomes" id="UP000013776"/>
    </source>
</evidence>
<comment type="similarity">
    <text evidence="4 5">Belongs to the kynureninase family.</text>
</comment>
<keyword evidence="3 4" id="KW-0663">Pyridoxal phosphate</keyword>
<dbReference type="VEuPathDB" id="FungiDB:TAPDE_002321"/>
<dbReference type="GO" id="GO:0034354">
    <property type="term" value="P:'de novo' NAD+ biosynthetic process from L-tryptophan"/>
    <property type="evidence" value="ECO:0007669"/>
    <property type="project" value="UniProtKB-UniRule"/>
</dbReference>
<dbReference type="AlphaFoldDB" id="R4XG63"/>
<dbReference type="STRING" id="1097556.R4XG63"/>
<keyword evidence="4 5" id="KW-0963">Cytoplasm</keyword>
<dbReference type="InterPro" id="IPR000192">
    <property type="entry name" value="Aminotrans_V_dom"/>
</dbReference>
<evidence type="ECO:0000256" key="2">
    <source>
        <dbReference type="ARBA" id="ARBA00022801"/>
    </source>
</evidence>
<dbReference type="eggNOG" id="KOG3846">
    <property type="taxonomic scope" value="Eukaryota"/>
</dbReference>
<gene>
    <name evidence="4" type="primary">BNA5</name>
    <name evidence="7" type="ORF">TAPDE_002321</name>
</gene>
<dbReference type="Pfam" id="PF00266">
    <property type="entry name" value="Aminotran_5"/>
    <property type="match status" value="1"/>
</dbReference>
<comment type="caution">
    <text evidence="7">The sequence shown here is derived from an EMBL/GenBank/DDBJ whole genome shotgun (WGS) entry which is preliminary data.</text>
</comment>
<keyword evidence="1 4" id="KW-0662">Pyridine nucleotide biosynthesis</keyword>
<dbReference type="InterPro" id="IPR010111">
    <property type="entry name" value="Kynureninase"/>
</dbReference>
<evidence type="ECO:0000259" key="6">
    <source>
        <dbReference type="Pfam" id="PF00266"/>
    </source>
</evidence>
<feature type="binding site" evidence="4">
    <location>
        <position position="342"/>
    </location>
    <ligand>
        <name>pyridoxal 5'-phosphate</name>
        <dbReference type="ChEBI" id="CHEBI:597326"/>
    </ligand>
</feature>
<dbReference type="PANTHER" id="PTHR14084:SF0">
    <property type="entry name" value="KYNURENINASE"/>
    <property type="match status" value="1"/>
</dbReference>
<dbReference type="HAMAP" id="MF_01970">
    <property type="entry name" value="Kynureninase"/>
    <property type="match status" value="1"/>
</dbReference>
<dbReference type="Gene3D" id="3.40.640.10">
    <property type="entry name" value="Type I PLP-dependent aspartate aminotransferase-like (Major domain)"/>
    <property type="match status" value="1"/>
</dbReference>
<comment type="catalytic activity">
    <reaction evidence="4 5">
        <text>L-kynurenine + H2O = anthranilate + L-alanine + H(+)</text>
        <dbReference type="Rhea" id="RHEA:16813"/>
        <dbReference type="ChEBI" id="CHEBI:15377"/>
        <dbReference type="ChEBI" id="CHEBI:15378"/>
        <dbReference type="ChEBI" id="CHEBI:16567"/>
        <dbReference type="ChEBI" id="CHEBI:57959"/>
        <dbReference type="ChEBI" id="CHEBI:57972"/>
        <dbReference type="EC" id="3.7.1.3"/>
    </reaction>
</comment>
<dbReference type="EC" id="3.7.1.3" evidence="4 5"/>
<feature type="binding site" evidence="4">
    <location>
        <begin position="163"/>
        <end position="166"/>
    </location>
    <ligand>
        <name>pyridoxal 5'-phosphate</name>
        <dbReference type="ChEBI" id="CHEBI:597326"/>
    </ligand>
</feature>
<comment type="subcellular location">
    <subcellularLocation>
        <location evidence="4 5">Cytoplasm</location>
    </subcellularLocation>
</comment>
<feature type="domain" description="Aminotransferase class V" evidence="6">
    <location>
        <begin position="205"/>
        <end position="295"/>
    </location>
</feature>
<comment type="function">
    <text evidence="4 5">Catalyzes the cleavage of L-kynurenine (L-Kyn) and L-3-hydroxykynurenine (L-3OHKyn) into anthranilic acid (AA) and 3-hydroxyanthranilic acid (3-OHAA), respectively.</text>
</comment>
<reference evidence="7 8" key="1">
    <citation type="journal article" date="2013" name="MBio">
        <title>Genome sequencing of the plant pathogen Taphrina deformans, the causal agent of peach leaf curl.</title>
        <authorList>
            <person name="Cisse O.H."/>
            <person name="Almeida J.M.G.C.F."/>
            <person name="Fonseca A."/>
            <person name="Kumar A.A."/>
            <person name="Salojaervi J."/>
            <person name="Overmyer K."/>
            <person name="Hauser P.M."/>
            <person name="Pagni M."/>
        </authorList>
    </citation>
    <scope>NUCLEOTIDE SEQUENCE [LARGE SCALE GENOMIC DNA]</scope>
    <source>
        <strain evidence="8">PYCC 5710 / ATCC 11124 / CBS 356.35 / IMI 108563 / JCM 9778 / NBRC 8474</strain>
    </source>
</reference>
<evidence type="ECO:0000313" key="7">
    <source>
        <dbReference type="EMBL" id="CCG82374.1"/>
    </source>
</evidence>
<feature type="binding site" evidence="4">
    <location>
        <position position="135"/>
    </location>
    <ligand>
        <name>pyridoxal 5'-phosphate</name>
        <dbReference type="ChEBI" id="CHEBI:597326"/>
    </ligand>
</feature>
<sequence length="486" mass="54359">MSTINEHLPDSPADDFNSVEFAQYMDSLPDALSDLRDNFAYPTRETLDTGSIVKSAQHEISVPAIYFCGNSLGLMPKGLRSLVDQELDVWAGRGVMGHFNHPFDRPWKDITDTVQASMARIVGAETSEVAVMGSLTSNLHTLLCTFYKPEGRRTKILYEAKAFPSDEYAFTSQVRLHGLSPKEHLLAIRPRDGEYALRTEDILQAMQKNRDEIALVMFSGVQYYTGQFFDVDTITKKGHEIGAIVGWDLAHAVGNVILNLHKWQVDFACWCNYKYMNAGPGAIAGIFVHNDAKHPRRPQAERDEFEYENRLSGWWGHNAETKFKMEPTFDPQPGAAGYQLSNPSILNTVSLLASLRVFDATSMHALRTKSKLLTGYLELLLSRKAEVSSGMANYEIITPRDPEARGAQLSVLFKPIGQGVMEFVMAKLLGRGIVADERQPDVIRLSPIPSYNTFWEVREVAIVVSEAVDAWRPSESGDEKNMTQTS</sequence>
<comment type="cofactor">
    <cofactor evidence="4 5">
        <name>pyridoxal 5'-phosphate</name>
        <dbReference type="ChEBI" id="CHEBI:597326"/>
    </cofactor>
</comment>
<comment type="subunit">
    <text evidence="4 5">Homodimer.</text>
</comment>
<accession>R4XG63</accession>
<dbReference type="PANTHER" id="PTHR14084">
    <property type="entry name" value="KYNURENINASE"/>
    <property type="match status" value="1"/>
</dbReference>
<feature type="binding site" evidence="4">
    <location>
        <position position="248"/>
    </location>
    <ligand>
        <name>pyridoxal 5'-phosphate</name>
        <dbReference type="ChEBI" id="CHEBI:597326"/>
    </ligand>
</feature>
<dbReference type="UniPathway" id="UPA00334">
    <property type="reaction ID" value="UER00455"/>
</dbReference>
<dbReference type="GO" id="GO:0030170">
    <property type="term" value="F:pyridoxal phosphate binding"/>
    <property type="evidence" value="ECO:0007669"/>
    <property type="project" value="UniProtKB-UniRule"/>
</dbReference>
<dbReference type="InterPro" id="IPR015422">
    <property type="entry name" value="PyrdxlP-dep_Trfase_small"/>
</dbReference>
<dbReference type="UniPathway" id="UPA00253">
    <property type="reaction ID" value="UER00329"/>
</dbReference>
<evidence type="ECO:0000256" key="1">
    <source>
        <dbReference type="ARBA" id="ARBA00022642"/>
    </source>
</evidence>
<feature type="binding site" evidence="4">
    <location>
        <position position="251"/>
    </location>
    <ligand>
        <name>pyridoxal 5'-phosphate</name>
        <dbReference type="ChEBI" id="CHEBI:597326"/>
    </ligand>
</feature>
<dbReference type="GO" id="GO:0019805">
    <property type="term" value="P:quinolinate biosynthetic process"/>
    <property type="evidence" value="ECO:0007669"/>
    <property type="project" value="UniProtKB-UniRule"/>
</dbReference>
<protein>
    <recommendedName>
        <fullName evidence="4 5">Kynureninase</fullName>
        <ecNumber evidence="4 5">3.7.1.3</ecNumber>
    </recommendedName>
    <alternativeName>
        <fullName evidence="4">Biosynthesis of nicotinic acid protein 5</fullName>
    </alternativeName>
    <alternativeName>
        <fullName evidence="4">L-kynurenine hydrolase</fullName>
    </alternativeName>
</protein>
<organism evidence="7 8">
    <name type="scientific">Taphrina deformans (strain PYCC 5710 / ATCC 11124 / CBS 356.35 / IMI 108563 / JCM 9778 / NBRC 8474)</name>
    <name type="common">Peach leaf curl fungus</name>
    <name type="synonym">Lalaria deformans</name>
    <dbReference type="NCBI Taxonomy" id="1097556"/>
    <lineage>
        <taxon>Eukaryota</taxon>
        <taxon>Fungi</taxon>
        <taxon>Dikarya</taxon>
        <taxon>Ascomycota</taxon>
        <taxon>Taphrinomycotina</taxon>
        <taxon>Taphrinomycetes</taxon>
        <taxon>Taphrinales</taxon>
        <taxon>Taphrinaceae</taxon>
        <taxon>Taphrina</taxon>
    </lineage>
</organism>
<proteinExistence type="inferred from homology"/>
<dbReference type="NCBIfam" id="TIGR01814">
    <property type="entry name" value="kynureninase"/>
    <property type="match status" value="1"/>
</dbReference>
<comment type="pathway">
    <text evidence="4 5">Amino-acid degradation; L-kynurenine degradation; L-alanine and anthranilate from L-kynurenine: step 1/1.</text>
</comment>
<dbReference type="GO" id="GO:0030429">
    <property type="term" value="F:kynureninase activity"/>
    <property type="evidence" value="ECO:0007669"/>
    <property type="project" value="UniProtKB-UniRule"/>
</dbReference>